<feature type="binding site" evidence="4">
    <location>
        <begin position="29"/>
        <end position="33"/>
    </location>
    <ligand>
        <name>GTP</name>
        <dbReference type="ChEBI" id="CHEBI:37565"/>
    </ligand>
</feature>
<dbReference type="Pfam" id="PF00091">
    <property type="entry name" value="Tubulin"/>
    <property type="match status" value="1"/>
</dbReference>
<evidence type="ECO:0000256" key="1">
    <source>
        <dbReference type="ARBA" id="ARBA00009690"/>
    </source>
</evidence>
<evidence type="ECO:0000313" key="9">
    <source>
        <dbReference type="EMBL" id="SKC01039.1"/>
    </source>
</evidence>
<evidence type="ECO:0000256" key="6">
    <source>
        <dbReference type="RuleBase" id="RU000631"/>
    </source>
</evidence>
<dbReference type="CDD" id="cd02201">
    <property type="entry name" value="FtsZ_type1"/>
    <property type="match status" value="1"/>
</dbReference>
<dbReference type="InterPro" id="IPR036525">
    <property type="entry name" value="Tubulin/FtsZ_GTPase_sf"/>
</dbReference>
<evidence type="ECO:0000256" key="5">
    <source>
        <dbReference type="NCBIfam" id="TIGR00065"/>
    </source>
</evidence>
<dbReference type="PRINTS" id="PR00423">
    <property type="entry name" value="CELLDVISFTSZ"/>
</dbReference>
<dbReference type="GO" id="GO:0051258">
    <property type="term" value="P:protein polymerization"/>
    <property type="evidence" value="ECO:0007669"/>
    <property type="project" value="UniProtKB-UniRule"/>
</dbReference>
<dbReference type="InterPro" id="IPR037103">
    <property type="entry name" value="Tubulin/FtsZ-like_C"/>
</dbReference>
<dbReference type="GO" id="GO:0005525">
    <property type="term" value="F:GTP binding"/>
    <property type="evidence" value="ECO:0007669"/>
    <property type="project" value="UniProtKB-UniRule"/>
</dbReference>
<dbReference type="InterPro" id="IPR000158">
    <property type="entry name" value="Cell_div_FtsZ"/>
</dbReference>
<dbReference type="SMART" id="SM00864">
    <property type="entry name" value="Tubulin"/>
    <property type="match status" value="1"/>
</dbReference>
<dbReference type="InterPro" id="IPR045061">
    <property type="entry name" value="FtsZ/CetZ"/>
</dbReference>
<name>A0A1T5FY16_9FLAO</name>
<feature type="binding site" evidence="4">
    <location>
        <begin position="117"/>
        <end position="119"/>
    </location>
    <ligand>
        <name>GTP</name>
        <dbReference type="ChEBI" id="CHEBI:37565"/>
    </ligand>
</feature>
<dbReference type="GO" id="GO:0005737">
    <property type="term" value="C:cytoplasm"/>
    <property type="evidence" value="ECO:0007669"/>
    <property type="project" value="UniProtKB-SubCell"/>
</dbReference>
<proteinExistence type="inferred from homology"/>
<keyword evidence="2 4" id="KW-0547">Nucleotide-binding</keyword>
<evidence type="ECO:0000256" key="3">
    <source>
        <dbReference type="ARBA" id="ARBA00023134"/>
    </source>
</evidence>
<keyword evidence="10" id="KW-1185">Reference proteome</keyword>
<dbReference type="NCBIfam" id="TIGR00065">
    <property type="entry name" value="ftsZ"/>
    <property type="match status" value="1"/>
</dbReference>
<keyword evidence="4 6" id="KW-0132">Cell division</keyword>
<dbReference type="HAMAP" id="MF_00909">
    <property type="entry name" value="FtsZ"/>
    <property type="match status" value="1"/>
</dbReference>
<dbReference type="RefSeq" id="WP_079667617.1">
    <property type="nucleotide sequence ID" value="NZ_FUYZ01000008.1"/>
</dbReference>
<keyword evidence="4 6" id="KW-0717">Septation</keyword>
<comment type="subunit">
    <text evidence="4">Homodimer. Polymerizes to form a dynamic ring structure in a strictly GTP-dependent manner. Interacts directly with several other division proteins.</text>
</comment>
<evidence type="ECO:0000256" key="4">
    <source>
        <dbReference type="HAMAP-Rule" id="MF_00909"/>
    </source>
</evidence>
<keyword evidence="3 4" id="KW-0342">GTP-binding</keyword>
<dbReference type="PROSITE" id="PS01135">
    <property type="entry name" value="FTSZ_2"/>
    <property type="match status" value="1"/>
</dbReference>
<sequence>MENTNSNQGFSFDLPKGNSAIIKVIGVGGGGNNALKHMYEKGIYGVDFVICNTDAQTLDNNPVANKVQLGLTMTEGLGAGADPEVGEKAAIESIDEIKAAMGQNTKMVFITAGMGGGTGTGAAPVIAKVAKEMGILTVGIVTVPFSFEGKRRLDQAELGLDKLRNNVDSLIVINNDKLRQQFGNLGFKSGFSKADEVLTNAAKGMAEVITGYFDVNIDFRDAKSVLQNSGTALMSTGTAQGENKAEEAVKKALDSPLLNDNKITGAKNVLLLIRSGNEEATMDEIGIINDYIQREAGNTADIIFGVGSDEELGDAISVLVIATGFSKDDVRQTNVKETIQKIDLFADRDQSMPRRTDSPFKTRAERDAEGGIENGGKNVFRLEDDEDFSTPNFPTNTFAGTAVEEVPQEVKFFEKEESESFNQNWEQDEAPQEFNLFNYEEEEEFNHNEDLEAEAFTFEVEHKVNDQQNIQISDEEKPVEINFVINEPINEESMFVHKEEEVEPIINKVEEVKEDFNPVFETEIEEEIQVPKPDMLYNRPAVNEPKPVENSVKKIIEKPVVEEKVDESEFTFINKSTESNKIQERRNKLKEFNSRYQKFDHVEEFESIPAFKRKNIDIDSNSASDSNINNFLSDNNGRIQLRENKFLNKDVD</sequence>
<dbReference type="Gene3D" id="3.40.50.1440">
    <property type="entry name" value="Tubulin/FtsZ, GTPase domain"/>
    <property type="match status" value="1"/>
</dbReference>
<dbReference type="PROSITE" id="PS01134">
    <property type="entry name" value="FTSZ_1"/>
    <property type="match status" value="1"/>
</dbReference>
<dbReference type="EMBL" id="FUYZ01000008">
    <property type="protein sequence ID" value="SKC01039.1"/>
    <property type="molecule type" value="Genomic_DNA"/>
</dbReference>
<dbReference type="SUPFAM" id="SSF55307">
    <property type="entry name" value="Tubulin C-terminal domain-like"/>
    <property type="match status" value="1"/>
</dbReference>
<dbReference type="Proteomes" id="UP000191112">
    <property type="component" value="Unassembled WGS sequence"/>
</dbReference>
<keyword evidence="4 6" id="KW-0131">Cell cycle</keyword>
<dbReference type="FunFam" id="3.40.50.1440:FF:000001">
    <property type="entry name" value="Cell division protein FtsZ"/>
    <property type="match status" value="1"/>
</dbReference>
<dbReference type="PANTHER" id="PTHR30314:SF3">
    <property type="entry name" value="MITOCHONDRIAL DIVISION PROTEIN FSZA"/>
    <property type="match status" value="1"/>
</dbReference>
<evidence type="ECO:0000256" key="2">
    <source>
        <dbReference type="ARBA" id="ARBA00022741"/>
    </source>
</evidence>
<feature type="binding site" evidence="4">
    <location>
        <position position="148"/>
    </location>
    <ligand>
        <name>GTP</name>
        <dbReference type="ChEBI" id="CHEBI:37565"/>
    </ligand>
</feature>
<comment type="function">
    <text evidence="4 6">Essential cell division protein that forms a contractile ring structure (Z ring) at the future cell division site. The regulation of the ring assembly controls the timing and the location of cell division. One of the functions of the FtsZ ring is to recruit other cell division proteins to the septum to produce a new cell wall between the dividing cells. Binds GTP and shows GTPase activity.</text>
</comment>
<evidence type="ECO:0000259" key="7">
    <source>
        <dbReference type="SMART" id="SM00864"/>
    </source>
</evidence>
<dbReference type="AlphaFoldDB" id="A0A1T5FY16"/>
<accession>A0A1T5FY16</accession>
<comment type="similarity">
    <text evidence="1 4 6">Belongs to the FtsZ family.</text>
</comment>
<dbReference type="PANTHER" id="PTHR30314">
    <property type="entry name" value="CELL DIVISION PROTEIN FTSZ-RELATED"/>
    <property type="match status" value="1"/>
</dbReference>
<dbReference type="InterPro" id="IPR024757">
    <property type="entry name" value="FtsZ_C"/>
</dbReference>
<dbReference type="SUPFAM" id="SSF52490">
    <property type="entry name" value="Tubulin nucleotide-binding domain-like"/>
    <property type="match status" value="1"/>
</dbReference>
<evidence type="ECO:0000313" key="10">
    <source>
        <dbReference type="Proteomes" id="UP000191112"/>
    </source>
</evidence>
<dbReference type="Gene3D" id="3.30.1330.20">
    <property type="entry name" value="Tubulin/FtsZ, C-terminal domain"/>
    <property type="match status" value="1"/>
</dbReference>
<keyword evidence="4" id="KW-0963">Cytoplasm</keyword>
<dbReference type="InterPro" id="IPR020805">
    <property type="entry name" value="Cell_div_FtsZ_CS"/>
</dbReference>
<evidence type="ECO:0000259" key="8">
    <source>
        <dbReference type="SMART" id="SM00865"/>
    </source>
</evidence>
<protein>
    <recommendedName>
        <fullName evidence="4 5">Cell division protein FtsZ</fullName>
    </recommendedName>
</protein>
<dbReference type="GO" id="GO:0032153">
    <property type="term" value="C:cell division site"/>
    <property type="evidence" value="ECO:0007669"/>
    <property type="project" value="UniProtKB-UniRule"/>
</dbReference>
<dbReference type="GO" id="GO:0000917">
    <property type="term" value="P:division septum assembly"/>
    <property type="evidence" value="ECO:0007669"/>
    <property type="project" value="UniProtKB-KW"/>
</dbReference>
<dbReference type="Pfam" id="PF12327">
    <property type="entry name" value="FtsZ_C"/>
    <property type="match status" value="1"/>
</dbReference>
<feature type="domain" description="Tubulin/FtsZ 2-layer sandwich" evidence="8">
    <location>
        <begin position="215"/>
        <end position="334"/>
    </location>
</feature>
<comment type="subcellular location">
    <subcellularLocation>
        <location evidence="4">Cytoplasm</location>
    </subcellularLocation>
    <text evidence="4">Assembles at midcell at the inner surface of the cytoplasmic membrane.</text>
</comment>
<dbReference type="GO" id="GO:0003924">
    <property type="term" value="F:GTPase activity"/>
    <property type="evidence" value="ECO:0007669"/>
    <property type="project" value="UniProtKB-UniRule"/>
</dbReference>
<dbReference type="STRING" id="619805.SAMN05660477_02423"/>
<dbReference type="GO" id="GO:0043093">
    <property type="term" value="P:FtsZ-dependent cytokinesis"/>
    <property type="evidence" value="ECO:0007669"/>
    <property type="project" value="UniProtKB-UniRule"/>
</dbReference>
<organism evidence="9 10">
    <name type="scientific">Soonwooa buanensis</name>
    <dbReference type="NCBI Taxonomy" id="619805"/>
    <lineage>
        <taxon>Bacteria</taxon>
        <taxon>Pseudomonadati</taxon>
        <taxon>Bacteroidota</taxon>
        <taxon>Flavobacteriia</taxon>
        <taxon>Flavobacteriales</taxon>
        <taxon>Weeksellaceae</taxon>
        <taxon>Chryseobacterium group</taxon>
        <taxon>Soonwooa</taxon>
    </lineage>
</organism>
<gene>
    <name evidence="4" type="primary">ftsZ</name>
    <name evidence="9" type="ORF">SAMN05660477_02423</name>
</gene>
<feature type="domain" description="Tubulin/FtsZ GTPase" evidence="7">
    <location>
        <begin position="21"/>
        <end position="213"/>
    </location>
</feature>
<dbReference type="SMART" id="SM00865">
    <property type="entry name" value="Tubulin_C"/>
    <property type="match status" value="1"/>
</dbReference>
<feature type="binding site" evidence="4">
    <location>
        <position position="195"/>
    </location>
    <ligand>
        <name>GTP</name>
        <dbReference type="ChEBI" id="CHEBI:37565"/>
    </ligand>
</feature>
<dbReference type="InterPro" id="IPR008280">
    <property type="entry name" value="Tub_FtsZ_C"/>
</dbReference>
<dbReference type="OrthoDB" id="9813375at2"/>
<feature type="binding site" evidence="4">
    <location>
        <position position="152"/>
    </location>
    <ligand>
        <name>GTP</name>
        <dbReference type="ChEBI" id="CHEBI:37565"/>
    </ligand>
</feature>
<dbReference type="InterPro" id="IPR003008">
    <property type="entry name" value="Tubulin_FtsZ_GTPase"/>
</dbReference>
<dbReference type="InterPro" id="IPR018316">
    <property type="entry name" value="Tubulin/FtsZ_2-layer-sand-dom"/>
</dbReference>
<reference evidence="9 10" key="1">
    <citation type="submission" date="2017-02" db="EMBL/GenBank/DDBJ databases">
        <authorList>
            <person name="Peterson S.W."/>
        </authorList>
    </citation>
    <scope>NUCLEOTIDE SEQUENCE [LARGE SCALE GENOMIC DNA]</scope>
    <source>
        <strain evidence="9 10">DSM 22323</strain>
    </source>
</reference>